<reference evidence="1 2" key="1">
    <citation type="submission" date="2017-09" db="EMBL/GenBank/DDBJ databases">
        <title>Sequencing the genomes of two abundant thermophiles in Great Basin hot springs: Thermocrinis jamiesonii and novel Chloroflexi Thermoflexus hugenholtzii.</title>
        <authorList>
            <person name="Hedlund B."/>
        </authorList>
    </citation>
    <scope>NUCLEOTIDE SEQUENCE [LARGE SCALE GENOMIC DNA]</scope>
    <source>
        <strain evidence="1 2">G233</strain>
    </source>
</reference>
<comment type="caution">
    <text evidence="1">The sequence shown here is derived from an EMBL/GenBank/DDBJ whole genome shotgun (WGS) entry which is preliminary data.</text>
</comment>
<evidence type="ECO:0000313" key="1">
    <source>
        <dbReference type="EMBL" id="PFG73506.1"/>
    </source>
</evidence>
<sequence>MTVRTMAGFPLQGVARVLLVSLLPMLSFFGHWPALAVPIPGTGIELQLPFSGPVPGDGGTHDHADGHAHAPGDHEAHCHAEMATCAETQVGGQAPVTVLLETVLQLLGAGAWVAFAACAALAPRPADPAGIDPPPRTPLLIAAS</sequence>
<proteinExistence type="predicted"/>
<accession>A0A2A9HEU6</accession>
<organism evidence="1 2">
    <name type="scientific">Tepidiforma thermophila (strain KCTC 52669 / CGMCC 1.13589 / G233)</name>
    <dbReference type="NCBI Taxonomy" id="2761530"/>
    <lineage>
        <taxon>Bacteria</taxon>
        <taxon>Bacillati</taxon>
        <taxon>Chloroflexota</taxon>
        <taxon>Tepidiformia</taxon>
        <taxon>Tepidiformales</taxon>
        <taxon>Tepidiformaceae</taxon>
        <taxon>Tepidiforma</taxon>
    </lineage>
</organism>
<protein>
    <submittedName>
        <fullName evidence="1">Uncharacterized protein</fullName>
    </submittedName>
</protein>
<evidence type="ECO:0000313" key="2">
    <source>
        <dbReference type="Proteomes" id="UP000223071"/>
    </source>
</evidence>
<name>A0A2A9HEU6_TEPT2</name>
<dbReference type="RefSeq" id="WP_133117500.1">
    <property type="nucleotide sequence ID" value="NZ_PDJQ01000001.1"/>
</dbReference>
<dbReference type="EMBL" id="PDJQ01000001">
    <property type="protein sequence ID" value="PFG73506.1"/>
    <property type="molecule type" value="Genomic_DNA"/>
</dbReference>
<keyword evidence="2" id="KW-1185">Reference proteome</keyword>
<gene>
    <name evidence="1" type="ORF">A9A59_0704</name>
</gene>
<dbReference type="AlphaFoldDB" id="A0A2A9HEU6"/>
<dbReference type="Proteomes" id="UP000223071">
    <property type="component" value="Unassembled WGS sequence"/>
</dbReference>